<dbReference type="EMBL" id="CP127363">
    <property type="protein sequence ID" value="WIY50467.1"/>
    <property type="molecule type" value="Genomic_DNA"/>
</dbReference>
<name>A0ABY9AUL2_PARCI</name>
<protein>
    <submittedName>
        <fullName evidence="1">Uncharacterized protein</fullName>
    </submittedName>
</protein>
<sequence length="75" mass="8412">MLSRTTPSPATQQQVDAAEKRVGEVLEDLEADTQAEVSKITLEDVVDTNPRTGRPEVQKHVDITVEPKAERKWSR</sequence>
<gene>
    <name evidence="1" type="ORF">QRO08_07840</name>
</gene>
<evidence type="ECO:0000313" key="2">
    <source>
        <dbReference type="Proteomes" id="UP001242732"/>
    </source>
</evidence>
<organism evidence="1 2">
    <name type="scientific">Paracidovorax citrulli</name>
    <name type="common">Acidovorax citrulli</name>
    <dbReference type="NCBI Taxonomy" id="80869"/>
    <lineage>
        <taxon>Bacteria</taxon>
        <taxon>Pseudomonadati</taxon>
        <taxon>Pseudomonadota</taxon>
        <taxon>Betaproteobacteria</taxon>
        <taxon>Burkholderiales</taxon>
        <taxon>Comamonadaceae</taxon>
        <taxon>Paracidovorax</taxon>
    </lineage>
</organism>
<dbReference type="Proteomes" id="UP001242732">
    <property type="component" value="Chromosome"/>
</dbReference>
<dbReference type="RefSeq" id="WP_011795111.1">
    <property type="nucleotide sequence ID" value="NZ_CP023687.1"/>
</dbReference>
<evidence type="ECO:0000313" key="1">
    <source>
        <dbReference type="EMBL" id="WIY50467.1"/>
    </source>
</evidence>
<dbReference type="GeneID" id="79791803"/>
<keyword evidence="2" id="KW-1185">Reference proteome</keyword>
<accession>A0ABY9AUL2</accession>
<reference evidence="1 2" key="1">
    <citation type="submission" date="2023-06" db="EMBL/GenBank/DDBJ databases">
        <authorList>
            <person name="Ham H."/>
            <person name="Park D.S."/>
        </authorList>
    </citation>
    <scope>NUCLEOTIDE SEQUENCE [LARGE SCALE GENOMIC DNA]</scope>
    <source>
        <strain evidence="1 2">KACC 17005</strain>
    </source>
</reference>
<proteinExistence type="predicted"/>